<dbReference type="Gene3D" id="3.30.559.30">
    <property type="entry name" value="Nonribosomal peptide synthetase, condensation domain"/>
    <property type="match status" value="1"/>
</dbReference>
<feature type="domain" description="Condensation" evidence="1">
    <location>
        <begin position="113"/>
        <end position="444"/>
    </location>
</feature>
<dbReference type="SUPFAM" id="SSF52777">
    <property type="entry name" value="CoA-dependent acyltransferases"/>
    <property type="match status" value="2"/>
</dbReference>
<dbReference type="Proteomes" id="UP001240150">
    <property type="component" value="Chromosome"/>
</dbReference>
<evidence type="ECO:0000259" key="1">
    <source>
        <dbReference type="Pfam" id="PF00668"/>
    </source>
</evidence>
<protein>
    <submittedName>
        <fullName evidence="2">Condensation domain-containing protein</fullName>
    </submittedName>
</protein>
<feature type="domain" description="Condensation" evidence="1">
    <location>
        <begin position="39"/>
        <end position="95"/>
    </location>
</feature>
<dbReference type="PANTHER" id="PTHR45527">
    <property type="entry name" value="NONRIBOSOMAL PEPTIDE SYNTHETASE"/>
    <property type="match status" value="1"/>
</dbReference>
<keyword evidence="3" id="KW-1185">Reference proteome</keyword>
<evidence type="ECO:0000313" key="3">
    <source>
        <dbReference type="Proteomes" id="UP001240150"/>
    </source>
</evidence>
<dbReference type="InterPro" id="IPR001242">
    <property type="entry name" value="Condensation_dom"/>
</dbReference>
<reference evidence="2 3" key="1">
    <citation type="submission" date="2023-06" db="EMBL/GenBank/DDBJ databases">
        <authorList>
            <person name="Yushchuk O."/>
            <person name="Binda E."/>
            <person name="Ruckert-Reed C."/>
            <person name="Fedorenko V."/>
            <person name="Kalinowski J."/>
            <person name="Marinelli F."/>
        </authorList>
    </citation>
    <scope>NUCLEOTIDE SEQUENCE [LARGE SCALE GENOMIC DNA]</scope>
    <source>
        <strain evidence="2 3">NRRL 3884</strain>
    </source>
</reference>
<dbReference type="RefSeq" id="WP_284922412.1">
    <property type="nucleotide sequence ID" value="NZ_CP126980.1"/>
</dbReference>
<organism evidence="2 3">
    <name type="scientific">Actinoplanes oblitus</name>
    <dbReference type="NCBI Taxonomy" id="3040509"/>
    <lineage>
        <taxon>Bacteria</taxon>
        <taxon>Bacillati</taxon>
        <taxon>Actinomycetota</taxon>
        <taxon>Actinomycetes</taxon>
        <taxon>Micromonosporales</taxon>
        <taxon>Micromonosporaceae</taxon>
        <taxon>Actinoplanes</taxon>
    </lineage>
</organism>
<evidence type="ECO:0000313" key="2">
    <source>
        <dbReference type="EMBL" id="WIN00885.1"/>
    </source>
</evidence>
<name>A0ABY8WSQ4_9ACTN</name>
<dbReference type="EMBL" id="CP126980">
    <property type="protein sequence ID" value="WIN00885.1"/>
    <property type="molecule type" value="Genomic_DNA"/>
</dbReference>
<dbReference type="Gene3D" id="3.30.559.10">
    <property type="entry name" value="Chloramphenicol acetyltransferase-like domain"/>
    <property type="match status" value="1"/>
</dbReference>
<proteinExistence type="predicted"/>
<gene>
    <name evidence="2" type="ORF">ACTOB_006413</name>
</gene>
<sequence length="454" mass="49583">MPVELSARQLALLQRLRAGGGATTSTSTIPHSASAAPVLSSAQERIWFSEQLWPGTAVQNLAAAITLTGPLDVAALRAALARIVARHEPLRTRYRPAPELFAGPELIEAGAEAEVGTLAREPIDLSHGPLRLRLLRRAADRHVLLIVCHHIAFDGWSLGVLVAELSAYYGTAAELPDLPVRYTDFARWQRDRAAAGDFEADLRHWTRELAGEPPPLDFPTGRPRPARLTFRGRIHRFAVDPPVVRRLGELAQRERTPGFSILTAAFAATLGSLTGRRRMTIGSPVANRVRPELESLIGVFINTVCLRVAIEEGDTFRTLLHRAHRTCQAALSRAEAPFELVVRRVNPPRDPSRNPLYSAMLVYQNSPLPPFALPGLTAEVEQLDTGTAKVDLTLYVEDRSGGFRCSLEHNTDLLDETWAARIAGRFQALLAAGVARPDTLVADLMAAHPHPGGD</sequence>
<dbReference type="Pfam" id="PF00668">
    <property type="entry name" value="Condensation"/>
    <property type="match status" value="2"/>
</dbReference>
<dbReference type="InterPro" id="IPR023213">
    <property type="entry name" value="CAT-like_dom_sf"/>
</dbReference>
<accession>A0ABY8WSQ4</accession>
<dbReference type="PANTHER" id="PTHR45527:SF1">
    <property type="entry name" value="FATTY ACID SYNTHASE"/>
    <property type="match status" value="1"/>
</dbReference>
<dbReference type="CDD" id="cd19531">
    <property type="entry name" value="LCL_NRPS-like"/>
    <property type="match status" value="1"/>
</dbReference>